<keyword evidence="11" id="KW-0460">Magnesium</keyword>
<dbReference type="GO" id="GO:0004662">
    <property type="term" value="F:CAAX-protein geranylgeranyltransferase activity"/>
    <property type="evidence" value="ECO:0007669"/>
    <property type="project" value="UniProtKB-EC"/>
</dbReference>
<dbReference type="EC" id="2.5.1.59" evidence="4"/>
<dbReference type="FunFam" id="1.50.10.20:FF:000021">
    <property type="entry name" value="Geranylgeranyl transferase type-1 subunit beta"/>
    <property type="match status" value="1"/>
</dbReference>
<gene>
    <name evidence="14" type="ORF">K2173_020385</name>
</gene>
<sequence length="371" mass="40881">MAGSKTSLEFDYVSSEDDDVYPLQSPSTTFDRDLHVTFLQMMYQMLPYHYQTQEINRLTLAYFTISGLDILGAIDCVDKDAVANWVLSLQARPADKDELSNGQFYGFNGSRSSQFPPNNDGVLIHNHSHLASTYCAIAILQTIGYNLSNMDSKSILMSMRNLQQPDGSFLPIHIGAETDLRFIYCAVAICFMLEDWSGIDKEKAKNYILKCQSYDGGFGMVPGSESHGGGTFCAVASLRLMGFIEDDVLSKSTLSCILDIPLLLEWCLQRQAADGGFQGRQNKPSDTCYAFWVGAVLRILGGHELIDDKALRGFLLTCQSQYGGFSKFPGDLPDLYHSYYGYTAFSLLGEPGLNPLLVELGLTNVAALGGN</sequence>
<dbReference type="InterPro" id="IPR041960">
    <property type="entry name" value="GGTase_I_beta"/>
</dbReference>
<protein>
    <recommendedName>
        <fullName evidence="5">Geranylgeranyl transferase type-1 subunit beta</fullName>
        <ecNumber evidence="4">2.5.1.59</ecNumber>
    </recommendedName>
    <alternativeName>
        <fullName evidence="12">Geranylgeranyl transferase type I subunit beta</fullName>
    </alternativeName>
</protein>
<dbReference type="PANTHER" id="PTHR11774:SF4">
    <property type="entry name" value="GERANYLGERANYL TRANSFERASE TYPE-1 SUBUNIT BETA"/>
    <property type="match status" value="1"/>
</dbReference>
<dbReference type="InterPro" id="IPR045089">
    <property type="entry name" value="PGGT1B-like"/>
</dbReference>
<evidence type="ECO:0000256" key="1">
    <source>
        <dbReference type="ARBA" id="ARBA00001946"/>
    </source>
</evidence>
<evidence type="ECO:0000313" key="14">
    <source>
        <dbReference type="EMBL" id="KAJ8765869.1"/>
    </source>
</evidence>
<dbReference type="SUPFAM" id="SSF48239">
    <property type="entry name" value="Terpenoid cyclases/Protein prenyltransferases"/>
    <property type="match status" value="1"/>
</dbReference>
<dbReference type="InterPro" id="IPR008930">
    <property type="entry name" value="Terpenoid_cyclase/PrenylTrfase"/>
</dbReference>
<dbReference type="GO" id="GO:0005953">
    <property type="term" value="C:CAAX-protein geranylgeranyltransferase complex"/>
    <property type="evidence" value="ECO:0007669"/>
    <property type="project" value="InterPro"/>
</dbReference>
<evidence type="ECO:0000256" key="11">
    <source>
        <dbReference type="ARBA" id="ARBA00022842"/>
    </source>
</evidence>
<dbReference type="GO" id="GO:0046872">
    <property type="term" value="F:metal ion binding"/>
    <property type="evidence" value="ECO:0007669"/>
    <property type="project" value="UniProtKB-KW"/>
</dbReference>
<organism evidence="14 15">
    <name type="scientific">Erythroxylum novogranatense</name>
    <dbReference type="NCBI Taxonomy" id="1862640"/>
    <lineage>
        <taxon>Eukaryota</taxon>
        <taxon>Viridiplantae</taxon>
        <taxon>Streptophyta</taxon>
        <taxon>Embryophyta</taxon>
        <taxon>Tracheophyta</taxon>
        <taxon>Spermatophyta</taxon>
        <taxon>Magnoliopsida</taxon>
        <taxon>eudicotyledons</taxon>
        <taxon>Gunneridae</taxon>
        <taxon>Pentapetalae</taxon>
        <taxon>rosids</taxon>
        <taxon>fabids</taxon>
        <taxon>Malpighiales</taxon>
        <taxon>Erythroxylaceae</taxon>
        <taxon>Erythroxylum</taxon>
    </lineage>
</organism>
<keyword evidence="6" id="KW-0637">Prenyltransferase</keyword>
<evidence type="ECO:0000256" key="6">
    <source>
        <dbReference type="ARBA" id="ARBA00022602"/>
    </source>
</evidence>
<evidence type="ECO:0000313" key="15">
    <source>
        <dbReference type="Proteomes" id="UP001159364"/>
    </source>
</evidence>
<evidence type="ECO:0000256" key="9">
    <source>
        <dbReference type="ARBA" id="ARBA00022737"/>
    </source>
</evidence>
<feature type="domain" description="Prenyltransferase alpha-alpha toroid" evidence="13">
    <location>
        <begin position="30"/>
        <end position="355"/>
    </location>
</feature>
<comment type="cofactor">
    <cofactor evidence="2">
        <name>Zn(2+)</name>
        <dbReference type="ChEBI" id="CHEBI:29105"/>
    </cofactor>
</comment>
<dbReference type="CDD" id="cd02895">
    <property type="entry name" value="GGTase-I"/>
    <property type="match status" value="1"/>
</dbReference>
<keyword evidence="9" id="KW-0677">Repeat</keyword>
<evidence type="ECO:0000256" key="7">
    <source>
        <dbReference type="ARBA" id="ARBA00022679"/>
    </source>
</evidence>
<dbReference type="EMBL" id="JAIWQS010000005">
    <property type="protein sequence ID" value="KAJ8765869.1"/>
    <property type="molecule type" value="Genomic_DNA"/>
</dbReference>
<comment type="similarity">
    <text evidence="3">Belongs to the protein prenyltransferase subunit beta family.</text>
</comment>
<evidence type="ECO:0000256" key="12">
    <source>
        <dbReference type="ARBA" id="ARBA00031713"/>
    </source>
</evidence>
<keyword evidence="10" id="KW-0862">Zinc</keyword>
<evidence type="ECO:0000259" key="13">
    <source>
        <dbReference type="Pfam" id="PF00432"/>
    </source>
</evidence>
<evidence type="ECO:0000256" key="5">
    <source>
        <dbReference type="ARBA" id="ARBA00020603"/>
    </source>
</evidence>
<comment type="caution">
    <text evidence="14">The sequence shown here is derived from an EMBL/GenBank/DDBJ whole genome shotgun (WGS) entry which is preliminary data.</text>
</comment>
<dbReference type="PANTHER" id="PTHR11774">
    <property type="entry name" value="GERANYLGERANYL TRANSFERASE TYPE BETA SUBUNIT"/>
    <property type="match status" value="1"/>
</dbReference>
<comment type="cofactor">
    <cofactor evidence="1">
        <name>Mg(2+)</name>
        <dbReference type="ChEBI" id="CHEBI:18420"/>
    </cofactor>
</comment>
<evidence type="ECO:0000256" key="2">
    <source>
        <dbReference type="ARBA" id="ARBA00001947"/>
    </source>
</evidence>
<dbReference type="AlphaFoldDB" id="A0AAV8TIQ9"/>
<dbReference type="InterPro" id="IPR001330">
    <property type="entry name" value="Prenyltrans"/>
</dbReference>
<keyword evidence="8" id="KW-0479">Metal-binding</keyword>
<evidence type="ECO:0000256" key="8">
    <source>
        <dbReference type="ARBA" id="ARBA00022723"/>
    </source>
</evidence>
<evidence type="ECO:0000256" key="3">
    <source>
        <dbReference type="ARBA" id="ARBA00010497"/>
    </source>
</evidence>
<accession>A0AAV8TIQ9</accession>
<keyword evidence="15" id="KW-1185">Reference proteome</keyword>
<dbReference type="Gene3D" id="1.50.10.20">
    <property type="match status" value="1"/>
</dbReference>
<reference evidence="14 15" key="1">
    <citation type="submission" date="2021-09" db="EMBL/GenBank/DDBJ databases">
        <title>Genomic insights and catalytic innovation underlie evolution of tropane alkaloids biosynthesis.</title>
        <authorList>
            <person name="Wang Y.-J."/>
            <person name="Tian T."/>
            <person name="Huang J.-P."/>
            <person name="Huang S.-X."/>
        </authorList>
    </citation>
    <scope>NUCLEOTIDE SEQUENCE [LARGE SCALE GENOMIC DNA]</scope>
    <source>
        <strain evidence="14">KIB-2018</strain>
        <tissue evidence="14">Leaf</tissue>
    </source>
</reference>
<proteinExistence type="inferred from homology"/>
<name>A0AAV8TIQ9_9ROSI</name>
<dbReference type="Pfam" id="PF00432">
    <property type="entry name" value="Prenyltrans"/>
    <property type="match status" value="1"/>
</dbReference>
<evidence type="ECO:0000256" key="4">
    <source>
        <dbReference type="ARBA" id="ARBA00012700"/>
    </source>
</evidence>
<keyword evidence="7" id="KW-0808">Transferase</keyword>
<dbReference type="Proteomes" id="UP001159364">
    <property type="component" value="Linkage Group LG05"/>
</dbReference>
<evidence type="ECO:0000256" key="10">
    <source>
        <dbReference type="ARBA" id="ARBA00022833"/>
    </source>
</evidence>